<dbReference type="Gene3D" id="2.130.10.10">
    <property type="entry name" value="YVTN repeat-like/Quinoprotein amine dehydrogenase"/>
    <property type="match status" value="1"/>
</dbReference>
<evidence type="ECO:0000313" key="2">
    <source>
        <dbReference type="EMBL" id="RIB20216.1"/>
    </source>
</evidence>
<keyword evidence="1" id="KW-1133">Transmembrane helix</keyword>
<proteinExistence type="predicted"/>
<organism evidence="2 3">
    <name type="scientific">Gigaspora rosea</name>
    <dbReference type="NCBI Taxonomy" id="44941"/>
    <lineage>
        <taxon>Eukaryota</taxon>
        <taxon>Fungi</taxon>
        <taxon>Fungi incertae sedis</taxon>
        <taxon>Mucoromycota</taxon>
        <taxon>Glomeromycotina</taxon>
        <taxon>Glomeromycetes</taxon>
        <taxon>Diversisporales</taxon>
        <taxon>Gigasporaceae</taxon>
        <taxon>Gigaspora</taxon>
    </lineage>
</organism>
<evidence type="ECO:0008006" key="4">
    <source>
        <dbReference type="Google" id="ProtNLM"/>
    </source>
</evidence>
<accession>A0A397VM01</accession>
<keyword evidence="1" id="KW-0812">Transmembrane</keyword>
<protein>
    <recommendedName>
        <fullName evidence="4">Ion transport domain-containing protein</fullName>
    </recommendedName>
</protein>
<keyword evidence="3" id="KW-1185">Reference proteome</keyword>
<name>A0A397VM01_9GLOM</name>
<comment type="caution">
    <text evidence="2">The sequence shown here is derived from an EMBL/GenBank/DDBJ whole genome shotgun (WGS) entry which is preliminary data.</text>
</comment>
<dbReference type="OrthoDB" id="2420368at2759"/>
<evidence type="ECO:0000256" key="1">
    <source>
        <dbReference type="SAM" id="Phobius"/>
    </source>
</evidence>
<dbReference type="InterPro" id="IPR015943">
    <property type="entry name" value="WD40/YVTN_repeat-like_dom_sf"/>
</dbReference>
<dbReference type="EMBL" id="QKWP01000430">
    <property type="protein sequence ID" value="RIB20216.1"/>
    <property type="molecule type" value="Genomic_DNA"/>
</dbReference>
<feature type="transmembrane region" description="Helical" evidence="1">
    <location>
        <begin position="854"/>
        <end position="876"/>
    </location>
</feature>
<keyword evidence="1" id="KW-0472">Membrane</keyword>
<evidence type="ECO:0000313" key="3">
    <source>
        <dbReference type="Proteomes" id="UP000266673"/>
    </source>
</evidence>
<dbReference type="AlphaFoldDB" id="A0A397VM01"/>
<gene>
    <name evidence="2" type="ORF">C2G38_2179881</name>
</gene>
<sequence>MDPHIQITIPTDRKAQLIKESELFTKYAGFSQDESFIVILDSVDPNNDQNFNLLTYKVITNEVTKTKEISEKRSQPLIIADEEQEGKLISIYDMIHFPYEDIEGESECGFTKIWKVDNDFNIEKCEIEIDYGGIIQFLPKADYNAKANDKFTLILVKGLGIYTHSFSYSLDSKEFQLNTLMLDYPERIIEALKFNYSEYVSKYLTVPRSDTIRRYFLRCLSGPYLLVDTSVRDPNKNIELYDLRTNQLINVFKRYKFVLSNLSILDREKPGAFAVSSDEKLLAYVAGNDLKIYLIENGLELSSLSCKDGGMFNVNFIKFVFNNDKLLIFKDDRTVAVWDIFNSVREFIKFIPLEKDTTTGLVKQITRILIDPISENEPFTILWLDLNWIELNPSEHIITDSMPYAYGISENNEIYKVLLTDLDEKEINYYLGIGPWAVHPVENILDTGVKQRLQFPRYVIYLDKEKQIRLLIGYETIQVWHDNRLEFISVVNDDPVTPELPHERFKVIKLRYEHEDDVIRIVKDAIKTLVYLDSQSKSVNLAIGGKRIKFNEIVRQTKNIITRFITLYSNPWRLIDFRYKLMLEFIKLQDYLLITHSNDKENDIQAKLKNIISKYSKNHKNKEKERPFHSWPVPLKYIEGMLPDQDENTDVTMLTLFLEYYSNNTMDNIGWMNVVSEVIPELYDRGFALENSPKIYIAITQLIPHNKDKNFKLEFISDLEIPYIRMVPLTNFLRNEETLNPKDKETIKGFFLPGKYSSIKKRNYISFIRILEHMDDYDAFFSNPSMEVIMYWMCHPSYLSLSQDPKTYNVLHTNSNKIGYTIVGEEPDNPFTNLFSSIFAVYNWDSIPFDTWDFWPLVVINIIGCFFVIILSNIIISFMRYICFLDEPEIIEAQNIKSDKLGTRWLNAYCLHFRHEILDEDNIEEVKFIWTREKPMD</sequence>
<dbReference type="Proteomes" id="UP000266673">
    <property type="component" value="Unassembled WGS sequence"/>
</dbReference>
<reference evidence="2 3" key="1">
    <citation type="submission" date="2018-06" db="EMBL/GenBank/DDBJ databases">
        <title>Comparative genomics reveals the genomic features of Rhizophagus irregularis, R. cerebriforme, R. diaphanum and Gigaspora rosea, and their symbiotic lifestyle signature.</title>
        <authorList>
            <person name="Morin E."/>
            <person name="San Clemente H."/>
            <person name="Chen E.C.H."/>
            <person name="De La Providencia I."/>
            <person name="Hainaut M."/>
            <person name="Kuo A."/>
            <person name="Kohler A."/>
            <person name="Murat C."/>
            <person name="Tang N."/>
            <person name="Roy S."/>
            <person name="Loubradou J."/>
            <person name="Henrissat B."/>
            <person name="Grigoriev I.V."/>
            <person name="Corradi N."/>
            <person name="Roux C."/>
            <person name="Martin F.M."/>
        </authorList>
    </citation>
    <scope>NUCLEOTIDE SEQUENCE [LARGE SCALE GENOMIC DNA]</scope>
    <source>
        <strain evidence="2 3">DAOM 194757</strain>
    </source>
</reference>
<dbReference type="STRING" id="44941.A0A397VM01"/>
<dbReference type="SUPFAM" id="SSF69322">
    <property type="entry name" value="Tricorn protease domain 2"/>
    <property type="match status" value="1"/>
</dbReference>